<dbReference type="AlphaFoldDB" id="X1VJH8"/>
<evidence type="ECO:0000259" key="1">
    <source>
        <dbReference type="PROSITE" id="PS50093"/>
    </source>
</evidence>
<dbReference type="PROSITE" id="PS50093">
    <property type="entry name" value="PKD"/>
    <property type="match status" value="1"/>
</dbReference>
<evidence type="ECO:0000313" key="2">
    <source>
        <dbReference type="EMBL" id="GAJ07970.1"/>
    </source>
</evidence>
<accession>X1VJH8</accession>
<gene>
    <name evidence="2" type="ORF">S12H4_43449</name>
</gene>
<sequence>MGSPAVADEKIFIASWMVPKVYCFNANSGNIIWSYPLNYETMNSPAVADGRLYFVGAFTVYCFNDSNPPNTPNINGPPSGKVGIEYQYSFNALDPDGDDVKYIIDWGDDNSETTGFNPSGDDVKVKHIWNEKGTYTIKTRAEDSYGAISPEATYTVTILKNKVFQKELFYLFFEQFPILQKILLLVR</sequence>
<protein>
    <recommendedName>
        <fullName evidence="1">PKD domain-containing protein</fullName>
    </recommendedName>
</protein>
<dbReference type="InterPro" id="IPR011047">
    <property type="entry name" value="Quinoprotein_ADH-like_sf"/>
</dbReference>
<dbReference type="SUPFAM" id="SSF50998">
    <property type="entry name" value="Quinoprotein alcohol dehydrogenase-like"/>
    <property type="match status" value="1"/>
</dbReference>
<dbReference type="InterPro" id="IPR000601">
    <property type="entry name" value="PKD_dom"/>
</dbReference>
<dbReference type="SUPFAM" id="SSF49299">
    <property type="entry name" value="PKD domain"/>
    <property type="match status" value="1"/>
</dbReference>
<name>X1VJH8_9ZZZZ</name>
<dbReference type="Gene3D" id="2.40.10.480">
    <property type="match status" value="1"/>
</dbReference>
<dbReference type="Pfam" id="PF00801">
    <property type="entry name" value="PKD"/>
    <property type="match status" value="1"/>
</dbReference>
<dbReference type="Pfam" id="PF13360">
    <property type="entry name" value="PQQ_2"/>
    <property type="match status" value="1"/>
</dbReference>
<proteinExistence type="predicted"/>
<dbReference type="InterPro" id="IPR002372">
    <property type="entry name" value="PQQ_rpt_dom"/>
</dbReference>
<dbReference type="InterPro" id="IPR035986">
    <property type="entry name" value="PKD_dom_sf"/>
</dbReference>
<dbReference type="Gene3D" id="2.60.40.10">
    <property type="entry name" value="Immunoglobulins"/>
    <property type="match status" value="1"/>
</dbReference>
<dbReference type="InterPro" id="IPR013783">
    <property type="entry name" value="Ig-like_fold"/>
</dbReference>
<organism evidence="2">
    <name type="scientific">marine sediment metagenome</name>
    <dbReference type="NCBI Taxonomy" id="412755"/>
    <lineage>
        <taxon>unclassified sequences</taxon>
        <taxon>metagenomes</taxon>
        <taxon>ecological metagenomes</taxon>
    </lineage>
</organism>
<dbReference type="EMBL" id="BARW01026666">
    <property type="protein sequence ID" value="GAJ07970.1"/>
    <property type="molecule type" value="Genomic_DNA"/>
</dbReference>
<reference evidence="2" key="1">
    <citation type="journal article" date="2014" name="Front. Microbiol.">
        <title>High frequency of phylogenetically diverse reductive dehalogenase-homologous genes in deep subseafloor sedimentary metagenomes.</title>
        <authorList>
            <person name="Kawai M."/>
            <person name="Futagami T."/>
            <person name="Toyoda A."/>
            <person name="Takaki Y."/>
            <person name="Nishi S."/>
            <person name="Hori S."/>
            <person name="Arai W."/>
            <person name="Tsubouchi T."/>
            <person name="Morono Y."/>
            <person name="Uchiyama I."/>
            <person name="Ito T."/>
            <person name="Fujiyama A."/>
            <person name="Inagaki F."/>
            <person name="Takami H."/>
        </authorList>
    </citation>
    <scope>NUCLEOTIDE SEQUENCE</scope>
    <source>
        <strain evidence="2">Expedition CK06-06</strain>
    </source>
</reference>
<comment type="caution">
    <text evidence="2">The sequence shown here is derived from an EMBL/GenBank/DDBJ whole genome shotgun (WGS) entry which is preliminary data.</text>
</comment>
<feature type="domain" description="PKD" evidence="1">
    <location>
        <begin position="97"/>
        <end position="163"/>
    </location>
</feature>